<protein>
    <submittedName>
        <fullName evidence="2">Uncharacterized protein</fullName>
    </submittedName>
</protein>
<proteinExistence type="predicted"/>
<reference evidence="2 3" key="1">
    <citation type="submission" date="2018-03" db="EMBL/GenBank/DDBJ databases">
        <authorList>
            <person name="Keele B.F."/>
        </authorList>
    </citation>
    <scope>NUCLEOTIDE SEQUENCE [LARGE SCALE GENOMIC DNA]</scope>
    <source>
        <strain evidence="2">ZCTH4_d</strain>
    </source>
</reference>
<comment type="caution">
    <text evidence="2">The sequence shown here is derived from an EMBL/GenBank/DDBJ whole genome shotgun (WGS) entry which is preliminary data.</text>
</comment>
<evidence type="ECO:0000313" key="3">
    <source>
        <dbReference type="Proteomes" id="UP000257014"/>
    </source>
</evidence>
<dbReference type="EMBL" id="QEWE01000030">
    <property type="protein sequence ID" value="REJ25842.1"/>
    <property type="molecule type" value="Genomic_DNA"/>
</dbReference>
<dbReference type="AlphaFoldDB" id="A0A3E0JZL4"/>
<evidence type="ECO:0000256" key="1">
    <source>
        <dbReference type="SAM" id="MobiDB-lite"/>
    </source>
</evidence>
<evidence type="ECO:0000313" key="2">
    <source>
        <dbReference type="EMBL" id="REJ25842.1"/>
    </source>
</evidence>
<accession>A0A3E0JZL4</accession>
<feature type="region of interest" description="Disordered" evidence="1">
    <location>
        <begin position="1"/>
        <end position="20"/>
    </location>
</feature>
<dbReference type="Proteomes" id="UP000257014">
    <property type="component" value="Unassembled WGS sequence"/>
</dbReference>
<organism evidence="2 3">
    <name type="scientific">Caldibacillus debilis</name>
    <dbReference type="NCBI Taxonomy" id="301148"/>
    <lineage>
        <taxon>Bacteria</taxon>
        <taxon>Bacillati</taxon>
        <taxon>Bacillota</taxon>
        <taxon>Bacilli</taxon>
        <taxon>Bacillales</taxon>
        <taxon>Bacillaceae</taxon>
        <taxon>Caldibacillus</taxon>
    </lineage>
</organism>
<gene>
    <name evidence="2" type="ORF">C6P37_14480</name>
</gene>
<sequence>MTRIISSPKKRFGKDLPETRKEARIPPFAGGCASSGRFSRERAAAEFSAAFSLFMGSDRKVVGGCRYFPIFSVKRKEGIFVKKQEKGEPLSKG</sequence>
<name>A0A3E0JZL4_9BACI</name>